<proteinExistence type="predicted"/>
<evidence type="ECO:0000313" key="2">
    <source>
        <dbReference type="Proteomes" id="UP001151760"/>
    </source>
</evidence>
<comment type="caution">
    <text evidence="1">The sequence shown here is derived from an EMBL/GenBank/DDBJ whole genome shotgun (WGS) entry which is preliminary data.</text>
</comment>
<evidence type="ECO:0000313" key="1">
    <source>
        <dbReference type="EMBL" id="GJS69641.1"/>
    </source>
</evidence>
<dbReference type="EMBL" id="BQNB010009876">
    <property type="protein sequence ID" value="GJS69641.1"/>
    <property type="molecule type" value="Genomic_DNA"/>
</dbReference>
<gene>
    <name evidence="1" type="ORF">Tco_0702482</name>
</gene>
<reference evidence="1" key="2">
    <citation type="submission" date="2022-01" db="EMBL/GenBank/DDBJ databases">
        <authorList>
            <person name="Yamashiro T."/>
            <person name="Shiraishi A."/>
            <person name="Satake H."/>
            <person name="Nakayama K."/>
        </authorList>
    </citation>
    <scope>NUCLEOTIDE SEQUENCE</scope>
</reference>
<sequence length="176" mass="19951">MLVIRINALGINLPYARKVNAARHKLTTAVKKVVSAAEETVSAATITEDEITLAQALAELKSVKPKVTTATTTTTKGILFKSQMKNKDQISFDKLRATNYKQVSFDEKVIAVSIEREKDEAICSLELKRWNVYSRKELRCWDYQMANEGKEAEGWHEDKKQLITSRVLDKVMSDED</sequence>
<protein>
    <submittedName>
        <fullName evidence="1">Uncharacterized protein</fullName>
    </submittedName>
</protein>
<reference evidence="1" key="1">
    <citation type="journal article" date="2022" name="Int. J. Mol. Sci.">
        <title>Draft Genome of Tanacetum Coccineum: Genomic Comparison of Closely Related Tanacetum-Family Plants.</title>
        <authorList>
            <person name="Yamashiro T."/>
            <person name="Shiraishi A."/>
            <person name="Nakayama K."/>
            <person name="Satake H."/>
        </authorList>
    </citation>
    <scope>NUCLEOTIDE SEQUENCE</scope>
</reference>
<dbReference type="Proteomes" id="UP001151760">
    <property type="component" value="Unassembled WGS sequence"/>
</dbReference>
<name>A0ABQ4XWR0_9ASTR</name>
<keyword evidence="2" id="KW-1185">Reference proteome</keyword>
<organism evidence="1 2">
    <name type="scientific">Tanacetum coccineum</name>
    <dbReference type="NCBI Taxonomy" id="301880"/>
    <lineage>
        <taxon>Eukaryota</taxon>
        <taxon>Viridiplantae</taxon>
        <taxon>Streptophyta</taxon>
        <taxon>Embryophyta</taxon>
        <taxon>Tracheophyta</taxon>
        <taxon>Spermatophyta</taxon>
        <taxon>Magnoliopsida</taxon>
        <taxon>eudicotyledons</taxon>
        <taxon>Gunneridae</taxon>
        <taxon>Pentapetalae</taxon>
        <taxon>asterids</taxon>
        <taxon>campanulids</taxon>
        <taxon>Asterales</taxon>
        <taxon>Asteraceae</taxon>
        <taxon>Asteroideae</taxon>
        <taxon>Anthemideae</taxon>
        <taxon>Anthemidinae</taxon>
        <taxon>Tanacetum</taxon>
    </lineage>
</organism>
<accession>A0ABQ4XWR0</accession>